<dbReference type="InterPro" id="IPR036322">
    <property type="entry name" value="WD40_repeat_dom_sf"/>
</dbReference>
<dbReference type="PANTHER" id="PTHR19863">
    <property type="entry name" value="NEMITIN (NEURONAL ENRICHED MAP INTERACTING PROTEIN) HOMOLOG"/>
    <property type="match status" value="1"/>
</dbReference>
<name>A0A6A4W7W6_AMPAM</name>
<keyword evidence="1" id="KW-0853">WD repeat</keyword>
<dbReference type="AlphaFoldDB" id="A0A6A4W7W6"/>
<comment type="caution">
    <text evidence="3">The sequence shown here is derived from an EMBL/GenBank/DDBJ whole genome shotgun (WGS) entry which is preliminary data.</text>
</comment>
<evidence type="ECO:0000256" key="2">
    <source>
        <dbReference type="SAM" id="MobiDB-lite"/>
    </source>
</evidence>
<evidence type="ECO:0000313" key="4">
    <source>
        <dbReference type="Proteomes" id="UP000440578"/>
    </source>
</evidence>
<dbReference type="SMART" id="SM00320">
    <property type="entry name" value="WD40"/>
    <property type="match status" value="2"/>
</dbReference>
<sequence length="286" mass="31143">MGARRGLTKHLPAAYSIDREPHRHQSPSKRAAPLHRHRSPSRPGRTLSLGADGQPACCRCGGDLAGSSSSRSARSSTSVTLSSSDDSSRLLYPGDVTNGLMERLHISTNGSMPIEIHGGLHSGFHGEISSGLNSGFHGGIHGGIPSREDEAGWKLFSSPPRHQRRVTLKSERSGSVERPRFIPVTSLEDVQAIRCAEFHPFGKLYAIGSNSKTLRICSYPKLVDLRDDHVTCQSSVVLKRPRHHKGSIYCMAWSPVGDLIATGSNDKTIKLMRFDADSCTMEGRRT</sequence>
<feature type="repeat" description="WD" evidence="1">
    <location>
        <begin position="241"/>
        <end position="282"/>
    </location>
</feature>
<dbReference type="PANTHER" id="PTHR19863:SF5">
    <property type="entry name" value="WD REPEAT-CONTAINING PROTEIN 47"/>
    <property type="match status" value="1"/>
</dbReference>
<keyword evidence="4" id="KW-1185">Reference proteome</keyword>
<reference evidence="3 4" key="1">
    <citation type="submission" date="2019-07" db="EMBL/GenBank/DDBJ databases">
        <title>Draft genome assembly of a fouling barnacle, Amphibalanus amphitrite (Darwin, 1854): The first reference genome for Thecostraca.</title>
        <authorList>
            <person name="Kim W."/>
        </authorList>
    </citation>
    <scope>NUCLEOTIDE SEQUENCE [LARGE SCALE GENOMIC DNA]</scope>
    <source>
        <strain evidence="3">SNU_AA5</strain>
        <tissue evidence="3">Soma without cirri and trophi</tissue>
    </source>
</reference>
<feature type="compositionally biased region" description="Low complexity" evidence="2">
    <location>
        <begin position="61"/>
        <end position="85"/>
    </location>
</feature>
<dbReference type="InterPro" id="IPR001680">
    <property type="entry name" value="WD40_rpt"/>
</dbReference>
<protein>
    <submittedName>
        <fullName evidence="3">WD repeat-containing protein 47</fullName>
    </submittedName>
</protein>
<dbReference type="Proteomes" id="UP000440578">
    <property type="component" value="Unassembled WGS sequence"/>
</dbReference>
<accession>A0A6A4W7W6</accession>
<feature type="region of interest" description="Disordered" evidence="2">
    <location>
        <begin position="1"/>
        <end position="88"/>
    </location>
</feature>
<dbReference type="OrthoDB" id="187712at2759"/>
<dbReference type="PROSITE" id="PS50082">
    <property type="entry name" value="WD_REPEATS_2"/>
    <property type="match status" value="1"/>
</dbReference>
<dbReference type="Gene3D" id="2.130.10.10">
    <property type="entry name" value="YVTN repeat-like/Quinoprotein amine dehydrogenase"/>
    <property type="match status" value="1"/>
</dbReference>
<dbReference type="InterPro" id="IPR040067">
    <property type="entry name" value="WDR47"/>
</dbReference>
<gene>
    <name evidence="3" type="primary">WDR47_2</name>
    <name evidence="3" type="ORF">FJT64_027509</name>
</gene>
<organism evidence="3 4">
    <name type="scientific">Amphibalanus amphitrite</name>
    <name type="common">Striped barnacle</name>
    <name type="synonym">Balanus amphitrite</name>
    <dbReference type="NCBI Taxonomy" id="1232801"/>
    <lineage>
        <taxon>Eukaryota</taxon>
        <taxon>Metazoa</taxon>
        <taxon>Ecdysozoa</taxon>
        <taxon>Arthropoda</taxon>
        <taxon>Crustacea</taxon>
        <taxon>Multicrustacea</taxon>
        <taxon>Cirripedia</taxon>
        <taxon>Thoracica</taxon>
        <taxon>Thoracicalcarea</taxon>
        <taxon>Balanomorpha</taxon>
        <taxon>Balanoidea</taxon>
        <taxon>Balanidae</taxon>
        <taxon>Amphibalaninae</taxon>
        <taxon>Amphibalanus</taxon>
    </lineage>
</organism>
<evidence type="ECO:0000256" key="1">
    <source>
        <dbReference type="PROSITE-ProRule" id="PRU00221"/>
    </source>
</evidence>
<dbReference type="Pfam" id="PF00400">
    <property type="entry name" value="WD40"/>
    <property type="match status" value="1"/>
</dbReference>
<evidence type="ECO:0000313" key="3">
    <source>
        <dbReference type="EMBL" id="KAF0299844.1"/>
    </source>
</evidence>
<dbReference type="EMBL" id="VIIS01001326">
    <property type="protein sequence ID" value="KAF0299844.1"/>
    <property type="molecule type" value="Genomic_DNA"/>
</dbReference>
<dbReference type="InterPro" id="IPR015943">
    <property type="entry name" value="WD40/YVTN_repeat-like_dom_sf"/>
</dbReference>
<dbReference type="SUPFAM" id="SSF50978">
    <property type="entry name" value="WD40 repeat-like"/>
    <property type="match status" value="1"/>
</dbReference>
<proteinExistence type="predicted"/>
<feature type="compositionally biased region" description="Basic residues" evidence="2">
    <location>
        <begin position="24"/>
        <end position="40"/>
    </location>
</feature>